<organism evidence="2 3">
    <name type="scientific">Monoraphidium neglectum</name>
    <dbReference type="NCBI Taxonomy" id="145388"/>
    <lineage>
        <taxon>Eukaryota</taxon>
        <taxon>Viridiplantae</taxon>
        <taxon>Chlorophyta</taxon>
        <taxon>core chlorophytes</taxon>
        <taxon>Chlorophyceae</taxon>
        <taxon>CS clade</taxon>
        <taxon>Sphaeropleales</taxon>
        <taxon>Selenastraceae</taxon>
        <taxon>Monoraphidium</taxon>
    </lineage>
</organism>
<dbReference type="GeneID" id="25732681"/>
<dbReference type="RefSeq" id="XP_013891925.1">
    <property type="nucleotide sequence ID" value="XM_014036471.1"/>
</dbReference>
<keyword evidence="3" id="KW-1185">Reference proteome</keyword>
<reference evidence="2 3" key="1">
    <citation type="journal article" date="2013" name="BMC Genomics">
        <title>Reconstruction of the lipid metabolism for the microalga Monoraphidium neglectum from its genome sequence reveals characteristics suitable for biofuel production.</title>
        <authorList>
            <person name="Bogen C."/>
            <person name="Al-Dilaimi A."/>
            <person name="Albersmeier A."/>
            <person name="Wichmann J."/>
            <person name="Grundmann M."/>
            <person name="Rupp O."/>
            <person name="Lauersen K.J."/>
            <person name="Blifernez-Klassen O."/>
            <person name="Kalinowski J."/>
            <person name="Goesmann A."/>
            <person name="Mussgnug J.H."/>
            <person name="Kruse O."/>
        </authorList>
    </citation>
    <scope>NUCLEOTIDE SEQUENCE [LARGE SCALE GENOMIC DNA]</scope>
    <source>
        <strain evidence="2 3">SAG 48.87</strain>
    </source>
</reference>
<dbReference type="Proteomes" id="UP000054498">
    <property type="component" value="Unassembled WGS sequence"/>
</dbReference>
<feature type="non-terminal residue" evidence="2">
    <location>
        <position position="62"/>
    </location>
</feature>
<dbReference type="PROSITE" id="PS51257">
    <property type="entry name" value="PROKAR_LIPOPROTEIN"/>
    <property type="match status" value="1"/>
</dbReference>
<accession>A0A0D2MCA3</accession>
<gene>
    <name evidence="2" type="ORF">MNEG_15058</name>
</gene>
<protein>
    <submittedName>
        <fullName evidence="2">Uncharacterized protein</fullName>
    </submittedName>
</protein>
<dbReference type="AlphaFoldDB" id="A0A0D2MCA3"/>
<feature type="chain" id="PRO_5002246849" evidence="1">
    <location>
        <begin position="25"/>
        <end position="62"/>
    </location>
</feature>
<evidence type="ECO:0000313" key="3">
    <source>
        <dbReference type="Proteomes" id="UP000054498"/>
    </source>
</evidence>
<evidence type="ECO:0000256" key="1">
    <source>
        <dbReference type="SAM" id="SignalP"/>
    </source>
</evidence>
<proteinExistence type="predicted"/>
<name>A0A0D2MCA3_9CHLO</name>
<evidence type="ECO:0000313" key="2">
    <source>
        <dbReference type="EMBL" id="KIY92905.1"/>
    </source>
</evidence>
<dbReference type="KEGG" id="mng:MNEG_15058"/>
<dbReference type="EMBL" id="KK105207">
    <property type="protein sequence ID" value="KIY92905.1"/>
    <property type="molecule type" value="Genomic_DNA"/>
</dbReference>
<feature type="signal peptide" evidence="1">
    <location>
        <begin position="1"/>
        <end position="24"/>
    </location>
</feature>
<keyword evidence="1" id="KW-0732">Signal</keyword>
<sequence>MEQRPIITWAFVLLFLACCRGTQSATVGDGLRVALIGDFGSGDANELAVSKLVKGWETESPL</sequence>